<evidence type="ECO:0000313" key="5">
    <source>
        <dbReference type="Proteomes" id="UP000000561"/>
    </source>
</evidence>
<protein>
    <submittedName>
        <fullName evidence="3">Effector family protein Eff1-10</fullName>
    </submittedName>
</protein>
<reference evidence="3" key="3">
    <citation type="journal article" date="2010" name="New Phytol.">
        <title>The use of FLP-mediated recombination for the functional analysis of an effector gene family in the biotrophic smut fungus Ustilago maydis.</title>
        <authorList>
            <person name="Khrunyk Y."/>
            <person name="Muench K."/>
            <person name="Schipper K."/>
            <person name="Lupas A.N."/>
            <person name="Kahmann R."/>
        </authorList>
    </citation>
    <scope>NUCLEOTIDE SEQUENCE</scope>
    <source>
        <strain evidence="3">521</strain>
    </source>
</reference>
<dbReference type="VEuPathDB" id="FungiDB:UMAG_02140"/>
<dbReference type="EMBL" id="BN001509">
    <property type="protein sequence ID" value="CBV36775.1"/>
    <property type="molecule type" value="Genomic_DNA"/>
</dbReference>
<evidence type="ECO:0000313" key="3">
    <source>
        <dbReference type="EMBL" id="CBV36775.1"/>
    </source>
</evidence>
<reference evidence="5" key="5">
    <citation type="submission" date="2014-09" db="EMBL/GenBank/DDBJ databases">
        <authorList>
            <person name="Gueldener U."/>
            <person name="Muensterkoetter M."/>
            <person name="Walter M.C."/>
            <person name="Mannhaupt G."/>
            <person name="Kahmann R."/>
        </authorList>
    </citation>
    <scope>GENOME REANNOTATION</scope>
    <source>
        <strain evidence="5">521 / FGSC 9021</strain>
    </source>
</reference>
<feature type="compositionally biased region" description="Polar residues" evidence="1">
    <location>
        <begin position="168"/>
        <end position="178"/>
    </location>
</feature>
<accession>E3CTN3</accession>
<proteinExistence type="predicted"/>
<feature type="region of interest" description="Disordered" evidence="1">
    <location>
        <begin position="163"/>
        <end position="228"/>
    </location>
</feature>
<feature type="region of interest" description="Disordered" evidence="1">
    <location>
        <begin position="43"/>
        <end position="72"/>
    </location>
</feature>
<evidence type="ECO:0000256" key="1">
    <source>
        <dbReference type="SAM" id="MobiDB-lite"/>
    </source>
</evidence>
<dbReference type="GeneID" id="23562956"/>
<dbReference type="KEGG" id="uma:UMAG_02140"/>
<feature type="compositionally biased region" description="Low complexity" evidence="1">
    <location>
        <begin position="96"/>
        <end position="111"/>
    </location>
</feature>
<keyword evidence="2" id="KW-0732">Signal</keyword>
<dbReference type="AlphaFoldDB" id="E3CTN3"/>
<reference evidence="4 5" key="2">
    <citation type="journal article" date="2006" name="Nature">
        <title>Insights from the genome of the biotrophic fungal plant pathogen Ustilago maydis.</title>
        <authorList>
            <person name="Kamper J."/>
            <person name="Kahmann R."/>
            <person name="Bolker M."/>
            <person name="Ma L.J."/>
            <person name="Brefort T."/>
            <person name="Saville B.J."/>
            <person name="Banuett F."/>
            <person name="Kronstad J.W."/>
            <person name="Gold S.E."/>
            <person name="Muller O."/>
            <person name="Perlin M.H."/>
            <person name="Wosten H.A."/>
            <person name="de Vries R."/>
            <person name="Ruiz-Herrera J."/>
            <person name="Reynaga-Pena C.G."/>
            <person name="Snetselaar K."/>
            <person name="McCann M."/>
            <person name="Perez-Martin J."/>
            <person name="Feldbrugge M."/>
            <person name="Basse C.W."/>
            <person name="Steinberg G."/>
            <person name="Ibeas J.I."/>
            <person name="Holloman W."/>
            <person name="Guzman P."/>
            <person name="Farman M."/>
            <person name="Stajich J.E."/>
            <person name="Sentandreu R."/>
            <person name="Gonzalez-Prieto J.M."/>
            <person name="Kennell J.C."/>
            <person name="Molina L."/>
            <person name="Schirawski J."/>
            <person name="Mendoza-Mendoza A."/>
            <person name="Greilinger D."/>
            <person name="Munch K."/>
            <person name="Rossel N."/>
            <person name="Scherer M."/>
            <person name="Vranes M."/>
            <person name="Ladendorf O."/>
            <person name="Vincon V."/>
            <person name="Fuchs U."/>
            <person name="Sandrock B."/>
            <person name="Meng S."/>
            <person name="Ho E.C."/>
            <person name="Cahill M.J."/>
            <person name="Boyce K.J."/>
            <person name="Klose J."/>
            <person name="Klosterman S.J."/>
            <person name="Deelstra H.J."/>
            <person name="Ortiz-Castellanos L."/>
            <person name="Li W."/>
            <person name="Sanchez-Alonso P."/>
            <person name="Schreier P.H."/>
            <person name="Hauser-Hahn I."/>
            <person name="Vaupel M."/>
            <person name="Koopmann E."/>
            <person name="Friedrich G."/>
            <person name="Voss H."/>
            <person name="Schluter T."/>
            <person name="Margolis J."/>
            <person name="Platt D."/>
            <person name="Swimmer C."/>
            <person name="Gnirke A."/>
            <person name="Chen F."/>
            <person name="Vysotskaia V."/>
            <person name="Mannhaupt G."/>
            <person name="Guldener U."/>
            <person name="Munsterkotter M."/>
            <person name="Haase D."/>
            <person name="Oesterheld M."/>
            <person name="Mewes H.W."/>
            <person name="Mauceli E.W."/>
            <person name="DeCaprio D."/>
            <person name="Wade C.M."/>
            <person name="Butler J."/>
            <person name="Young S."/>
            <person name="Jaffe D.B."/>
            <person name="Calvo S."/>
            <person name="Nusbaum C."/>
            <person name="Galagan J."/>
            <person name="Birren B.W."/>
        </authorList>
    </citation>
    <scope>NUCLEOTIDE SEQUENCE [LARGE SCALE GENOMIC DNA]</scope>
    <source>
        <strain evidence="4">521</strain>
        <strain evidence="5">521 / FGSC 9021</strain>
    </source>
</reference>
<dbReference type="Proteomes" id="UP000000561">
    <property type="component" value="Chromosome 5"/>
</dbReference>
<sequence length="369" mass="41414">MLLPVILLLVFQVIKAAPAGPGEYDSDWLQLLQVLSSSQSHVWPSQHQGETSSQSHSSFIPQNTDIGSWSPTNSINDELRYSPHYWGGHTPDIQPSPSYLSSSHMTSLHSSFAPQGHSHMPPELDPEDLDFVNNVLIDLDHEGPPQGDESNIVAATTAAKVVNPLPPSQSTSGVSTLQRKLARKRSSTQKNRTRKQPNPDKRTAEPSTLQSIPYTEALRNDGRSTGTLTLRPNEKLIQDLSSRIFADKLRVVEDRLLRFLKPDQFFRRWPLGRRSRRLPIFGTTAADGTTKLGIYMTDHHTSHESPNFKDTILENKRYYMFFGVPTTLKAKNPIEYYGAGYIDSKDFHTVDQHLSPLLEGIKEAAELRL</sequence>
<dbReference type="STRING" id="237631.E3CTN3"/>
<gene>
    <name evidence="3" type="primary">eff1-10</name>
    <name evidence="3" type="ORF">um02140.2</name>
    <name evidence="4" type="ORF">UMAG_02140</name>
</gene>
<dbReference type="EMBL" id="CM003144">
    <property type="protein sequence ID" value="KIS69605.1"/>
    <property type="molecule type" value="Genomic_DNA"/>
</dbReference>
<reference evidence="3" key="4">
    <citation type="submission" date="2010-07" db="EMBL/GenBank/DDBJ databases">
        <authorList>
            <person name="Mannhaupt G."/>
        </authorList>
    </citation>
    <scope>NUCLEOTIDE SEQUENCE</scope>
    <source>
        <strain evidence="3">521</strain>
    </source>
</reference>
<reference evidence="4" key="6">
    <citation type="submission" date="2014-09" db="EMBL/GenBank/DDBJ databases">
        <authorList>
            <person name="Guldener U."/>
            <person name="Munsterkotter M."/>
            <person name="Walter M.C."/>
            <person name="Mannhaupt G."/>
            <person name="Kahmann R."/>
        </authorList>
    </citation>
    <scope>NUCLEOTIDE SEQUENCE</scope>
    <source>
        <strain evidence="4">521</strain>
    </source>
</reference>
<evidence type="ECO:0000313" key="4">
    <source>
        <dbReference type="EMBL" id="KIS69605.1"/>
    </source>
</evidence>
<feature type="signal peptide" evidence="2">
    <location>
        <begin position="1"/>
        <end position="16"/>
    </location>
</feature>
<feature type="chain" id="PRO_5010830871" evidence="2">
    <location>
        <begin position="17"/>
        <end position="369"/>
    </location>
</feature>
<dbReference type="RefSeq" id="XP_011388497.1">
    <property type="nucleotide sequence ID" value="XM_011390195.1"/>
</dbReference>
<name>E3CTN3_MYCMD</name>
<organism evidence="3">
    <name type="scientific">Mycosarcoma maydis</name>
    <name type="common">Corn smut fungus</name>
    <name type="synonym">Ustilago maydis</name>
    <dbReference type="NCBI Taxonomy" id="5270"/>
    <lineage>
        <taxon>Eukaryota</taxon>
        <taxon>Fungi</taxon>
        <taxon>Dikarya</taxon>
        <taxon>Basidiomycota</taxon>
        <taxon>Ustilaginomycotina</taxon>
        <taxon>Ustilaginomycetes</taxon>
        <taxon>Ustilaginales</taxon>
        <taxon>Ustilaginaceae</taxon>
        <taxon>Mycosarcoma</taxon>
    </lineage>
</organism>
<keyword evidence="5" id="KW-1185">Reference proteome</keyword>
<evidence type="ECO:0000256" key="2">
    <source>
        <dbReference type="SAM" id="SignalP"/>
    </source>
</evidence>
<feature type="compositionally biased region" description="Basic residues" evidence="1">
    <location>
        <begin position="180"/>
        <end position="195"/>
    </location>
</feature>
<dbReference type="OrthoDB" id="2557966at2759"/>
<reference evidence="4" key="1">
    <citation type="submission" date="2003-07" db="EMBL/GenBank/DDBJ databases">
        <authorList>
            <person name="Birren B."/>
            <person name="Nusbaum C."/>
            <person name="Abebe A."/>
            <person name="Abouelleil A."/>
            <person name="Adekoya E."/>
            <person name="Ait-zahra M."/>
            <person name="Allen N."/>
            <person name="Allen T."/>
            <person name="An P."/>
            <person name="Anderson M."/>
            <person name="Anderson S."/>
            <person name="Arachchi H."/>
            <person name="Armbruster J."/>
            <person name="Bachantsang P."/>
            <person name="Baldwin J."/>
            <person name="Barry A."/>
            <person name="Bayul T."/>
            <person name="Blitshsteyn B."/>
            <person name="Bloom T."/>
            <person name="Blye J."/>
            <person name="Boguslavskiy L."/>
            <person name="Borowsky M."/>
            <person name="Boukhgalter B."/>
            <person name="Brunache A."/>
            <person name="Butler J."/>
            <person name="Calixte N."/>
            <person name="Calvo S."/>
            <person name="Camarata J."/>
            <person name="Campo K."/>
            <person name="Chang J."/>
            <person name="Cheshatsang Y."/>
            <person name="Citroen M."/>
            <person name="Collymore A."/>
            <person name="Considine T."/>
            <person name="Cook A."/>
            <person name="Cooke P."/>
            <person name="Corum B."/>
            <person name="Cuomo C."/>
            <person name="David R."/>
            <person name="Dawoe T."/>
            <person name="Degray S."/>
            <person name="Dodge S."/>
            <person name="Dooley K."/>
            <person name="Dorje P."/>
            <person name="Dorjee K."/>
            <person name="Dorris L."/>
            <person name="Duffey N."/>
            <person name="Dupes A."/>
            <person name="Elkins T."/>
            <person name="Engels R."/>
            <person name="Erickson J."/>
            <person name="Farina A."/>
            <person name="Faro S."/>
            <person name="Ferreira P."/>
            <person name="Fischer H."/>
            <person name="Fitzgerald M."/>
            <person name="Foley K."/>
            <person name="Gage D."/>
            <person name="Galagan J."/>
            <person name="Gearin G."/>
            <person name="Gnerre S."/>
            <person name="Gnirke A."/>
            <person name="Goyette A."/>
            <person name="Graham J."/>
            <person name="Grandbois E."/>
            <person name="Gyaltsen K."/>
            <person name="Hafez N."/>
            <person name="Hagopian D."/>
            <person name="Hagos B."/>
            <person name="Hall J."/>
            <person name="Hatcher B."/>
            <person name="Heller A."/>
            <person name="Higgins H."/>
            <person name="Honan T."/>
            <person name="Horn A."/>
            <person name="Houde N."/>
            <person name="Hughes L."/>
            <person name="Hulme W."/>
            <person name="Husby E."/>
            <person name="Iliev I."/>
            <person name="Jaffe D."/>
            <person name="Jones C."/>
            <person name="Kamal M."/>
            <person name="Kamat A."/>
            <person name="Kamvysselis M."/>
            <person name="Karlsson E."/>
            <person name="Kells C."/>
            <person name="Kieu A."/>
            <person name="Kisner P."/>
            <person name="Kodira C."/>
            <person name="Kulbokas E."/>
            <person name="Labutti K."/>
            <person name="Lama D."/>
            <person name="Landers T."/>
            <person name="Leger J."/>
            <person name="Levine S."/>
            <person name="Lewis D."/>
            <person name="Lewis T."/>
            <person name="Lindblad-toh K."/>
            <person name="Liu X."/>
            <person name="Lokyitsang T."/>
            <person name="Lokyitsang Y."/>
            <person name="Lucien O."/>
            <person name="Lui A."/>
            <person name="Ma L.J."/>
            <person name="Mabbitt R."/>
            <person name="Macdonald J."/>
            <person name="Maclean C."/>
            <person name="Major J."/>
            <person name="Manning J."/>
            <person name="Marabella R."/>
            <person name="Maru K."/>
            <person name="Matthews C."/>
            <person name="Mauceli E."/>
            <person name="Mccarthy M."/>
            <person name="Mcdonough S."/>
            <person name="Mcghee T."/>
            <person name="Meldrim J."/>
            <person name="Meneus L."/>
            <person name="Mesirov J."/>
            <person name="Mihalev A."/>
            <person name="Mihova T."/>
            <person name="Mikkelsen T."/>
            <person name="Mlenga V."/>
            <person name="Moru K."/>
            <person name="Mozes J."/>
            <person name="Mulrain L."/>
            <person name="Munson G."/>
            <person name="Naylor J."/>
            <person name="Newes C."/>
            <person name="Nguyen C."/>
            <person name="Nguyen N."/>
            <person name="Nguyen T."/>
            <person name="Nicol R."/>
            <person name="Nielsen C."/>
            <person name="Nizzari M."/>
            <person name="Norbu C."/>
            <person name="Norbu N."/>
            <person name="O'donnell P."/>
            <person name="Okoawo O."/>
            <person name="O'leary S."/>
            <person name="Omotosho B."/>
            <person name="O'neill K."/>
            <person name="Osman S."/>
            <person name="Parker S."/>
            <person name="Perrin D."/>
            <person name="Phunkhang P."/>
            <person name="Piqani B."/>
            <person name="Purcell S."/>
            <person name="Rachupka T."/>
            <person name="Ramasamy U."/>
            <person name="Rameau R."/>
            <person name="Ray V."/>
            <person name="Raymond C."/>
            <person name="Retta R."/>
            <person name="Richardson S."/>
            <person name="Rise C."/>
            <person name="Rodriguez J."/>
            <person name="Rogers J."/>
            <person name="Rogov P."/>
            <person name="Rutman M."/>
            <person name="Schupbach R."/>
            <person name="Seaman C."/>
            <person name="Settipalli S."/>
            <person name="Sharpe T."/>
            <person name="Sheridan J."/>
            <person name="Sherpa N."/>
            <person name="Shi J."/>
            <person name="Smirnov S."/>
            <person name="Smith C."/>
            <person name="Sougnez C."/>
            <person name="Spencer B."/>
            <person name="Stalker J."/>
            <person name="Stange-thomann N."/>
            <person name="Stavropoulos S."/>
            <person name="Stetson K."/>
            <person name="Stone C."/>
            <person name="Stone S."/>
            <person name="Stubbs M."/>
            <person name="Talamas J."/>
            <person name="Tchuinga P."/>
            <person name="Tenzing P."/>
            <person name="Tesfaye S."/>
            <person name="Theodore J."/>
            <person name="Thoulutsang Y."/>
            <person name="Topham K."/>
            <person name="Towey S."/>
            <person name="Tsamla T."/>
            <person name="Tsomo N."/>
            <person name="Vallee D."/>
            <person name="Vassiliev H."/>
            <person name="Venkataraman V."/>
            <person name="Vinson J."/>
            <person name="Vo A."/>
            <person name="Wade C."/>
            <person name="Wang S."/>
            <person name="Wangchuk T."/>
            <person name="Wangdi T."/>
            <person name="Whittaker C."/>
            <person name="Wilkinson J."/>
            <person name="Wu Y."/>
            <person name="Wyman D."/>
            <person name="Yadav S."/>
            <person name="Yang S."/>
            <person name="Yang X."/>
            <person name="Yeager S."/>
            <person name="Yee E."/>
            <person name="Young G."/>
            <person name="Zainoun J."/>
            <person name="Zembeck L."/>
            <person name="Zimmer A."/>
            <person name="Zody M."/>
            <person name="Lander E."/>
        </authorList>
    </citation>
    <scope>NUCLEOTIDE SEQUENCE</scope>
    <source>
        <strain evidence="4">521</strain>
    </source>
</reference>
<feature type="region of interest" description="Disordered" evidence="1">
    <location>
        <begin position="96"/>
        <end position="127"/>
    </location>
</feature>
<dbReference type="eggNOG" id="ENOG502R2YQ">
    <property type="taxonomic scope" value="Eukaryota"/>
</dbReference>